<proteinExistence type="predicted"/>
<dbReference type="PANTHER" id="PTHR22726:SF1">
    <property type="entry name" value="METALLOENDOPEPTIDASE OMA1, MITOCHONDRIAL"/>
    <property type="match status" value="1"/>
</dbReference>
<dbReference type="InterPro" id="IPR001915">
    <property type="entry name" value="Peptidase_M48"/>
</dbReference>
<dbReference type="GO" id="GO:0016020">
    <property type="term" value="C:membrane"/>
    <property type="evidence" value="ECO:0007669"/>
    <property type="project" value="TreeGrafter"/>
</dbReference>
<reference evidence="9 10" key="1">
    <citation type="journal article" date="2021" name="Hortic Res">
        <title>Chromosome-scale assembly of the Dendrobium chrysotoxum genome enhances the understanding of orchid evolution.</title>
        <authorList>
            <person name="Zhang Y."/>
            <person name="Zhang G.Q."/>
            <person name="Zhang D."/>
            <person name="Liu X.D."/>
            <person name="Xu X.Y."/>
            <person name="Sun W.H."/>
            <person name="Yu X."/>
            <person name="Zhu X."/>
            <person name="Wang Z.W."/>
            <person name="Zhao X."/>
            <person name="Zhong W.Y."/>
            <person name="Chen H."/>
            <person name="Yin W.L."/>
            <person name="Huang T."/>
            <person name="Niu S.C."/>
            <person name="Liu Z.J."/>
        </authorList>
    </citation>
    <scope>NUCLEOTIDE SEQUENCE [LARGE SCALE GENOMIC DNA]</scope>
    <source>
        <strain evidence="9">Lindl</strain>
    </source>
</reference>
<keyword evidence="7" id="KW-1133">Transmembrane helix</keyword>
<dbReference type="GO" id="GO:0051603">
    <property type="term" value="P:proteolysis involved in protein catabolic process"/>
    <property type="evidence" value="ECO:0007669"/>
    <property type="project" value="TreeGrafter"/>
</dbReference>
<keyword evidence="6" id="KW-0482">Metalloprotease</keyword>
<dbReference type="Proteomes" id="UP000775213">
    <property type="component" value="Unassembled WGS sequence"/>
</dbReference>
<comment type="cofactor">
    <cofactor evidence="1">
        <name>Zn(2+)</name>
        <dbReference type="ChEBI" id="CHEBI:29105"/>
    </cofactor>
</comment>
<accession>A0AAV7HI21</accession>
<keyword evidence="2" id="KW-0645">Protease</keyword>
<dbReference type="CDD" id="cd07331">
    <property type="entry name" value="M48C_Oma1_like"/>
    <property type="match status" value="1"/>
</dbReference>
<feature type="transmembrane region" description="Helical" evidence="7">
    <location>
        <begin position="91"/>
        <end position="109"/>
    </location>
</feature>
<name>A0AAV7HI21_DENCH</name>
<organism evidence="9 10">
    <name type="scientific">Dendrobium chrysotoxum</name>
    <name type="common">Orchid</name>
    <dbReference type="NCBI Taxonomy" id="161865"/>
    <lineage>
        <taxon>Eukaryota</taxon>
        <taxon>Viridiplantae</taxon>
        <taxon>Streptophyta</taxon>
        <taxon>Embryophyta</taxon>
        <taxon>Tracheophyta</taxon>
        <taxon>Spermatophyta</taxon>
        <taxon>Magnoliopsida</taxon>
        <taxon>Liliopsida</taxon>
        <taxon>Asparagales</taxon>
        <taxon>Orchidaceae</taxon>
        <taxon>Epidendroideae</taxon>
        <taxon>Malaxideae</taxon>
        <taxon>Dendrobiinae</taxon>
        <taxon>Dendrobium</taxon>
    </lineage>
</organism>
<keyword evidence="4" id="KW-0378">Hydrolase</keyword>
<keyword evidence="7" id="KW-0812">Transmembrane</keyword>
<sequence length="443" mass="49654">MLNLIRRSKPSSLCSIASKVTRFKDPYPSHSSLSQSAIVTVAGRWRIPLPAKPVVSSTGYDGWRRSYYTVRSELQHFRRRQGPRWYQNPRIVVLVVIVGGGAAVTLYYGNIETVPYTKRTHFVLLSPSVERQLGEAQFNEIKSALRGKILPALHPDSIRVRLISKQIIEAVQRGFRHGDQRWSDIDYASEQPSPEFAYSTSPEKARGTIRALAGGDEEVRWSKEDEVLDDEWVHHSRKEGKARGSQPATRHLEGLNWEVLVVRDDMVNAMCLPGGKIIVFTGLLDHFRTDAEIATVIGHEVVSSELCVLLVGHAIARHSAEGITKNLWFAILQLILLQFFGMPDVINAMSHLLLRLPFSRRMEMEADYIGLLLVASAGFDPRVAPRVYEKLGQITGDSALRDYLSTHPSSKRRAQILSQAEVMNEALALYRETIAGHGIAGFL</sequence>
<dbReference type="GO" id="GO:0004222">
    <property type="term" value="F:metalloendopeptidase activity"/>
    <property type="evidence" value="ECO:0007669"/>
    <property type="project" value="InterPro"/>
</dbReference>
<feature type="domain" description="Peptidase M48" evidence="8">
    <location>
        <begin position="248"/>
        <end position="419"/>
    </location>
</feature>
<keyword evidence="3" id="KW-0479">Metal-binding</keyword>
<evidence type="ECO:0000256" key="5">
    <source>
        <dbReference type="ARBA" id="ARBA00022833"/>
    </source>
</evidence>
<dbReference type="Gene3D" id="3.30.2010.10">
    <property type="entry name" value="Metalloproteases ('zincins'), catalytic domain"/>
    <property type="match status" value="1"/>
</dbReference>
<protein>
    <recommendedName>
        <fullName evidence="8">Peptidase M48 domain-containing protein</fullName>
    </recommendedName>
</protein>
<keyword evidence="5" id="KW-0862">Zinc</keyword>
<evidence type="ECO:0000259" key="8">
    <source>
        <dbReference type="Pfam" id="PF01435"/>
    </source>
</evidence>
<evidence type="ECO:0000256" key="7">
    <source>
        <dbReference type="SAM" id="Phobius"/>
    </source>
</evidence>
<evidence type="ECO:0000256" key="6">
    <source>
        <dbReference type="ARBA" id="ARBA00023049"/>
    </source>
</evidence>
<dbReference type="PANTHER" id="PTHR22726">
    <property type="entry name" value="METALLOENDOPEPTIDASE OMA1"/>
    <property type="match status" value="1"/>
</dbReference>
<comment type="caution">
    <text evidence="9">The sequence shown here is derived from an EMBL/GenBank/DDBJ whole genome shotgun (WGS) entry which is preliminary data.</text>
</comment>
<evidence type="ECO:0000313" key="10">
    <source>
        <dbReference type="Proteomes" id="UP000775213"/>
    </source>
</evidence>
<dbReference type="GO" id="GO:0046872">
    <property type="term" value="F:metal ion binding"/>
    <property type="evidence" value="ECO:0007669"/>
    <property type="project" value="UniProtKB-KW"/>
</dbReference>
<gene>
    <name evidence="9" type="ORF">IEQ34_003599</name>
</gene>
<dbReference type="AlphaFoldDB" id="A0AAV7HI21"/>
<keyword evidence="10" id="KW-1185">Reference proteome</keyword>
<evidence type="ECO:0000256" key="3">
    <source>
        <dbReference type="ARBA" id="ARBA00022723"/>
    </source>
</evidence>
<dbReference type="Pfam" id="PF01435">
    <property type="entry name" value="Peptidase_M48"/>
    <property type="match status" value="1"/>
</dbReference>
<evidence type="ECO:0000256" key="4">
    <source>
        <dbReference type="ARBA" id="ARBA00022801"/>
    </source>
</evidence>
<keyword evidence="7" id="KW-0472">Membrane</keyword>
<dbReference type="EMBL" id="JAGFBR010000004">
    <property type="protein sequence ID" value="KAH0468566.1"/>
    <property type="molecule type" value="Genomic_DNA"/>
</dbReference>
<evidence type="ECO:0000313" key="9">
    <source>
        <dbReference type="EMBL" id="KAH0468566.1"/>
    </source>
</evidence>
<evidence type="ECO:0000256" key="2">
    <source>
        <dbReference type="ARBA" id="ARBA00022670"/>
    </source>
</evidence>
<dbReference type="InterPro" id="IPR051156">
    <property type="entry name" value="Mito/Outer_Membr_Metalloprot"/>
</dbReference>
<evidence type="ECO:0000256" key="1">
    <source>
        <dbReference type="ARBA" id="ARBA00001947"/>
    </source>
</evidence>